<dbReference type="SUPFAM" id="SSF49464">
    <property type="entry name" value="Carboxypeptidase regulatory domain-like"/>
    <property type="match status" value="1"/>
</dbReference>
<protein>
    <submittedName>
        <fullName evidence="13">TonB-linked outer membrane protein, SusC/RagA family</fullName>
    </submittedName>
</protein>
<dbReference type="Proteomes" id="UP000199438">
    <property type="component" value="Unassembled WGS sequence"/>
</dbReference>
<feature type="chain" id="PRO_5011755706" evidence="10">
    <location>
        <begin position="23"/>
        <end position="1039"/>
    </location>
</feature>
<evidence type="ECO:0000256" key="2">
    <source>
        <dbReference type="ARBA" id="ARBA00022448"/>
    </source>
</evidence>
<dbReference type="InterPro" id="IPR036942">
    <property type="entry name" value="Beta-barrel_TonB_sf"/>
</dbReference>
<evidence type="ECO:0000256" key="4">
    <source>
        <dbReference type="ARBA" id="ARBA00022692"/>
    </source>
</evidence>
<name>A0A1I1CZU1_9FLAO</name>
<evidence type="ECO:0000259" key="12">
    <source>
        <dbReference type="Pfam" id="PF07715"/>
    </source>
</evidence>
<dbReference type="Pfam" id="PF00593">
    <property type="entry name" value="TonB_dep_Rec_b-barrel"/>
    <property type="match status" value="1"/>
</dbReference>
<gene>
    <name evidence="13" type="ORF">SAMN04487907_1017</name>
</gene>
<keyword evidence="7 8" id="KW-0998">Cell outer membrane</keyword>
<dbReference type="Gene3D" id="2.40.170.20">
    <property type="entry name" value="TonB-dependent receptor, beta-barrel domain"/>
    <property type="match status" value="1"/>
</dbReference>
<feature type="domain" description="TonB-dependent receptor plug" evidence="12">
    <location>
        <begin position="118"/>
        <end position="223"/>
    </location>
</feature>
<dbReference type="NCBIfam" id="TIGR04057">
    <property type="entry name" value="SusC_RagA_signa"/>
    <property type="match status" value="1"/>
</dbReference>
<evidence type="ECO:0000256" key="9">
    <source>
        <dbReference type="RuleBase" id="RU003357"/>
    </source>
</evidence>
<organism evidence="13 14">
    <name type="scientific">Zunongwangia mangrovi</name>
    <dbReference type="NCBI Taxonomy" id="1334022"/>
    <lineage>
        <taxon>Bacteria</taxon>
        <taxon>Pseudomonadati</taxon>
        <taxon>Bacteroidota</taxon>
        <taxon>Flavobacteriia</taxon>
        <taxon>Flavobacteriales</taxon>
        <taxon>Flavobacteriaceae</taxon>
        <taxon>Zunongwangia</taxon>
    </lineage>
</organism>
<dbReference type="Gene3D" id="2.60.40.1120">
    <property type="entry name" value="Carboxypeptidase-like, regulatory domain"/>
    <property type="match status" value="1"/>
</dbReference>
<dbReference type="InterPro" id="IPR039426">
    <property type="entry name" value="TonB-dep_rcpt-like"/>
</dbReference>
<dbReference type="NCBIfam" id="TIGR04056">
    <property type="entry name" value="OMP_RagA_SusC"/>
    <property type="match status" value="1"/>
</dbReference>
<accession>A0A1I1CZU1</accession>
<dbReference type="InterPro" id="IPR037066">
    <property type="entry name" value="Plug_dom_sf"/>
</dbReference>
<evidence type="ECO:0000256" key="5">
    <source>
        <dbReference type="ARBA" id="ARBA00023077"/>
    </source>
</evidence>
<dbReference type="PROSITE" id="PS52016">
    <property type="entry name" value="TONB_DEPENDENT_REC_3"/>
    <property type="match status" value="1"/>
</dbReference>
<evidence type="ECO:0000259" key="11">
    <source>
        <dbReference type="Pfam" id="PF00593"/>
    </source>
</evidence>
<keyword evidence="14" id="KW-1185">Reference proteome</keyword>
<evidence type="ECO:0000313" key="14">
    <source>
        <dbReference type="Proteomes" id="UP000199438"/>
    </source>
</evidence>
<proteinExistence type="inferred from homology"/>
<dbReference type="SUPFAM" id="SSF56935">
    <property type="entry name" value="Porins"/>
    <property type="match status" value="1"/>
</dbReference>
<keyword evidence="2 8" id="KW-0813">Transport</keyword>
<dbReference type="InterPro" id="IPR023997">
    <property type="entry name" value="TonB-dep_OMP_SusC/RagA_CS"/>
</dbReference>
<evidence type="ECO:0000256" key="8">
    <source>
        <dbReference type="PROSITE-ProRule" id="PRU01360"/>
    </source>
</evidence>
<evidence type="ECO:0000256" key="3">
    <source>
        <dbReference type="ARBA" id="ARBA00022452"/>
    </source>
</evidence>
<evidence type="ECO:0000256" key="10">
    <source>
        <dbReference type="SAM" id="SignalP"/>
    </source>
</evidence>
<dbReference type="OrthoDB" id="9768177at2"/>
<evidence type="ECO:0000256" key="1">
    <source>
        <dbReference type="ARBA" id="ARBA00004571"/>
    </source>
</evidence>
<feature type="domain" description="TonB-dependent receptor-like beta-barrel" evidence="11">
    <location>
        <begin position="439"/>
        <end position="953"/>
    </location>
</feature>
<keyword evidence="6 8" id="KW-0472">Membrane</keyword>
<dbReference type="InterPro" id="IPR012910">
    <property type="entry name" value="Plug_dom"/>
</dbReference>
<evidence type="ECO:0000256" key="7">
    <source>
        <dbReference type="ARBA" id="ARBA00023237"/>
    </source>
</evidence>
<dbReference type="Pfam" id="PF13715">
    <property type="entry name" value="CarbopepD_reg_2"/>
    <property type="match status" value="1"/>
</dbReference>
<sequence>MKKTLRGLLTLFMVLAVQILFAQERTITGTVIDEEGLPLPGVNVIEKGTSNGVQTDFDGNYSIEVEEGDVIVFSYVGFSAQEREITASTSTLDVTLQVSADALDEVLVVAYGAQREKAIVGSVASLDSEVIQKQQLTSVTQAIQGNVPGVNILTSGGQPGENPTIRIRGVSSINASADPLIVVDGAPYNGNINSISPDQIESMNVLKDASSTALYGSRGANGVIVITTKRGGYNTAPSINITATGGLSSPAVDLHETIGTNQYMRYSWEAERNALEYIDGVAPGEAGALAAQSIIPNLAYNPYNVDQPVDANGNIVDGASLLWETDWQKEMLRETSLRQEYGMSISGGGESSRYFLSANYLDQEGSVKESDFERITTRLNLESQLTDWLQVGLNSSLTVSEQNYPEQSGNSYQSSIQWIYSVSSVYPLYRRDANGDLVFDNGAPIYDYGSTSGQALNGTRPMLANENAVGSLYNYDNLNKRTSATANAFATIDFTDYLSFRTNLSYENYLYDSNVYAAYNVGYAANVGGRVTQNRDITTTLNFINSLNFNKDFGKHNVQADAIFESYKYKGDYLSAQGTGFLPGVKVLNGSTTPESVGGYVNEERLVSYLGRASYSYDDKYFIEGSFRRDGSSRFSTDTRWGNFFSVGGSWVVSDENFLAGNSTLNFLKLKASYGELGNNRGIGYFPYLQLFETGWNQLDATGVLLGGVTDPLLSWEKTASFNVGVDFGLFNDRLTGLVEYYEKESVDLIYDQPLPISTGNSSITTNIGAVKNYGLEVTLNGKIINKDNFSWSAGLNFSFDNNEITELTQESFINGTKRWEEGKSLYEFYMQDWAGVDPADGYGMWYMDVLDDNGNPTGERTTTKDYSAATRYYNGSSLPDVIGGFNTDLTWGNFDFNMLFNFSFGSQVYDGSYASLMRGFSTPGYQSHEDIAARWQEPGDVTNVPLLLNAQNDFNSRSTRFLFDNDYVRLRAVTLGYTLPGSVVEDLNMNSLRVYLRGDNLFTYHSHFGIDPEQSVAGTTNNRSYILKTVSVGLNLQF</sequence>
<keyword evidence="4 8" id="KW-0812">Transmembrane</keyword>
<dbReference type="RefSeq" id="WP_092539368.1">
    <property type="nucleotide sequence ID" value="NZ_FOKV01000001.1"/>
</dbReference>
<feature type="signal peptide" evidence="10">
    <location>
        <begin position="1"/>
        <end position="22"/>
    </location>
</feature>
<dbReference type="Gene3D" id="2.170.130.10">
    <property type="entry name" value="TonB-dependent receptor, plug domain"/>
    <property type="match status" value="1"/>
</dbReference>
<dbReference type="GO" id="GO:0009279">
    <property type="term" value="C:cell outer membrane"/>
    <property type="evidence" value="ECO:0007669"/>
    <property type="project" value="UniProtKB-SubCell"/>
</dbReference>
<keyword evidence="5 9" id="KW-0798">TonB box</keyword>
<comment type="subcellular location">
    <subcellularLocation>
        <location evidence="1 8">Cell outer membrane</location>
        <topology evidence="1 8">Multi-pass membrane protein</topology>
    </subcellularLocation>
</comment>
<dbReference type="InterPro" id="IPR000531">
    <property type="entry name" value="Beta-barrel_TonB"/>
</dbReference>
<keyword evidence="3 8" id="KW-1134">Transmembrane beta strand</keyword>
<dbReference type="STRING" id="1334022.SAMN04487907_1017"/>
<reference evidence="14" key="1">
    <citation type="submission" date="2016-10" db="EMBL/GenBank/DDBJ databases">
        <authorList>
            <person name="Varghese N."/>
            <person name="Submissions S."/>
        </authorList>
    </citation>
    <scope>NUCLEOTIDE SEQUENCE [LARGE SCALE GENOMIC DNA]</scope>
    <source>
        <strain evidence="14">DSM 24499</strain>
    </source>
</reference>
<dbReference type="InterPro" id="IPR008969">
    <property type="entry name" value="CarboxyPept-like_regulatory"/>
</dbReference>
<comment type="similarity">
    <text evidence="8 9">Belongs to the TonB-dependent receptor family.</text>
</comment>
<evidence type="ECO:0000313" key="13">
    <source>
        <dbReference type="EMBL" id="SFB68047.1"/>
    </source>
</evidence>
<dbReference type="EMBL" id="FOKV01000001">
    <property type="protein sequence ID" value="SFB68047.1"/>
    <property type="molecule type" value="Genomic_DNA"/>
</dbReference>
<dbReference type="AlphaFoldDB" id="A0A1I1CZU1"/>
<dbReference type="InterPro" id="IPR023996">
    <property type="entry name" value="TonB-dep_OMP_SusC/RagA"/>
</dbReference>
<dbReference type="Pfam" id="PF07715">
    <property type="entry name" value="Plug"/>
    <property type="match status" value="1"/>
</dbReference>
<keyword evidence="10" id="KW-0732">Signal</keyword>
<evidence type="ECO:0000256" key="6">
    <source>
        <dbReference type="ARBA" id="ARBA00023136"/>
    </source>
</evidence>